<accession>A0ABS1SI89</accession>
<dbReference type="InterPro" id="IPR023871">
    <property type="entry name" value="MftE"/>
</dbReference>
<proteinExistence type="inferred from homology"/>
<dbReference type="Proteomes" id="UP001645859">
    <property type="component" value="Unassembled WGS sequence"/>
</dbReference>
<dbReference type="InterPro" id="IPR003785">
    <property type="entry name" value="Creatininase/forma_Hydrolase"/>
</dbReference>
<name>A0ABS1SI89_9MICO</name>
<keyword evidence="4" id="KW-0862">Zinc</keyword>
<evidence type="ECO:0000313" key="7">
    <source>
        <dbReference type="Proteomes" id="UP001645859"/>
    </source>
</evidence>
<reference evidence="6 7" key="1">
    <citation type="submission" date="2018-09" db="EMBL/GenBank/DDBJ databases">
        <title>Comparative genomics of Leucobacter spp.</title>
        <authorList>
            <person name="Reis A.C."/>
            <person name="Kolvenbach B.A."/>
            <person name="Corvini P.F.X."/>
            <person name="Nunes O.C."/>
        </authorList>
    </citation>
    <scope>NUCLEOTIDE SEQUENCE [LARGE SCALE GENOMIC DNA]</scope>
    <source>
        <strain evidence="6 7">TAN 31504</strain>
    </source>
</reference>
<dbReference type="SUPFAM" id="SSF102215">
    <property type="entry name" value="Creatininase"/>
    <property type="match status" value="1"/>
</dbReference>
<comment type="similarity">
    <text evidence="5">Belongs to the creatininase superfamily.</text>
</comment>
<evidence type="ECO:0000256" key="4">
    <source>
        <dbReference type="ARBA" id="ARBA00022833"/>
    </source>
</evidence>
<dbReference type="RefSeq" id="WP_337249186.1">
    <property type="nucleotide sequence ID" value="NZ_BAAAPI010000012.1"/>
</dbReference>
<dbReference type="EMBL" id="QYAC01000007">
    <property type="protein sequence ID" value="MBL3680276.1"/>
    <property type="molecule type" value="Genomic_DNA"/>
</dbReference>
<dbReference type="Gene3D" id="3.40.50.10310">
    <property type="entry name" value="Creatininase"/>
    <property type="match status" value="1"/>
</dbReference>
<evidence type="ECO:0000256" key="2">
    <source>
        <dbReference type="ARBA" id="ARBA00022723"/>
    </source>
</evidence>
<dbReference type="PANTHER" id="PTHR35005">
    <property type="entry name" value="3-DEHYDRO-SCYLLO-INOSOSE HYDROLASE"/>
    <property type="match status" value="1"/>
</dbReference>
<comment type="caution">
    <text evidence="6">The sequence shown here is derived from an EMBL/GenBank/DDBJ whole genome shotgun (WGS) entry which is preliminary data.</text>
</comment>
<dbReference type="InterPro" id="IPR024087">
    <property type="entry name" value="Creatininase-like_sf"/>
</dbReference>
<dbReference type="NCBIfam" id="TIGR03964">
    <property type="entry name" value="mycofact_creat"/>
    <property type="match status" value="1"/>
</dbReference>
<gene>
    <name evidence="6" type="primary">mftE</name>
    <name evidence="6" type="ORF">D3230_13400</name>
</gene>
<dbReference type="Pfam" id="PF02633">
    <property type="entry name" value="Creatininase"/>
    <property type="match status" value="1"/>
</dbReference>
<evidence type="ECO:0000256" key="1">
    <source>
        <dbReference type="ARBA" id="ARBA00001947"/>
    </source>
</evidence>
<evidence type="ECO:0000313" key="6">
    <source>
        <dbReference type="EMBL" id="MBL3680276.1"/>
    </source>
</evidence>
<evidence type="ECO:0000256" key="5">
    <source>
        <dbReference type="ARBA" id="ARBA00024029"/>
    </source>
</evidence>
<sequence length="255" mass="26585">MSALGRHTWETVPRVTLIIPIGSLEQHGPHLPLHTDSVIAEAVAVRVAASFPFPGDSRPGRSAPDTGTVIVGPALPYGASGEHQDFPGTVSIGTSALATVCVELGRSALHWAPRVCLLNGHGGNVAALGIAVRALRAEGRDVAWASCAVRGEEPSDLHAGDAETSAMQAVLPAQVRTDRMTRGLVHPPERLLPELRRHGVRALAPSGVLGDPREASPATGTTLLEQATAEVRERIAAWNPRAADGMLEPGPSGTE</sequence>
<protein>
    <submittedName>
        <fullName evidence="6">Mycofactocin biosynthesis peptidyl-dipeptidase MftE</fullName>
    </submittedName>
</protein>
<evidence type="ECO:0000256" key="3">
    <source>
        <dbReference type="ARBA" id="ARBA00022801"/>
    </source>
</evidence>
<keyword evidence="7" id="KW-1185">Reference proteome</keyword>
<keyword evidence="3" id="KW-0378">Hydrolase</keyword>
<keyword evidence="2" id="KW-0479">Metal-binding</keyword>
<organism evidence="6 7">
    <name type="scientific">Leucobacter chromiireducens subsp. solipictus</name>
    <dbReference type="NCBI Taxonomy" id="398235"/>
    <lineage>
        <taxon>Bacteria</taxon>
        <taxon>Bacillati</taxon>
        <taxon>Actinomycetota</taxon>
        <taxon>Actinomycetes</taxon>
        <taxon>Micrococcales</taxon>
        <taxon>Microbacteriaceae</taxon>
        <taxon>Leucobacter</taxon>
    </lineage>
</organism>
<dbReference type="PANTHER" id="PTHR35005:SF1">
    <property type="entry name" value="2-AMINO-5-FORMYLAMINO-6-RIBOSYLAMINOPYRIMIDIN-4(3H)-ONE 5'-MONOPHOSPHATE DEFORMYLASE"/>
    <property type="match status" value="1"/>
</dbReference>
<comment type="cofactor">
    <cofactor evidence="1">
        <name>Zn(2+)</name>
        <dbReference type="ChEBI" id="CHEBI:29105"/>
    </cofactor>
</comment>